<evidence type="ECO:0000256" key="1">
    <source>
        <dbReference type="ARBA" id="ARBA00004651"/>
    </source>
</evidence>
<dbReference type="PANTHER" id="PTHR10027:SF10">
    <property type="entry name" value="SLOWPOKE 2, ISOFORM D"/>
    <property type="match status" value="1"/>
</dbReference>
<feature type="transmembrane region" description="Helical" evidence="13">
    <location>
        <begin position="134"/>
        <end position="158"/>
    </location>
</feature>
<accession>A0A8S1GZ45</accession>
<comment type="catalytic activity">
    <reaction evidence="11">
        <text>K(+)(in) = K(+)(out)</text>
        <dbReference type="Rhea" id="RHEA:29463"/>
        <dbReference type="ChEBI" id="CHEBI:29103"/>
    </reaction>
</comment>
<dbReference type="SUPFAM" id="SSF81324">
    <property type="entry name" value="Voltage-gated potassium channels"/>
    <property type="match status" value="1"/>
</dbReference>
<evidence type="ECO:0000256" key="9">
    <source>
        <dbReference type="ARBA" id="ARBA00023136"/>
    </source>
</evidence>
<dbReference type="PANTHER" id="PTHR10027">
    <property type="entry name" value="CALCIUM-ACTIVATED POTASSIUM CHANNEL ALPHA CHAIN"/>
    <property type="match status" value="1"/>
</dbReference>
<dbReference type="FunFam" id="3.40.50.720:FF:000011">
    <property type="entry name" value="Potassium channel subfamily T member 1"/>
    <property type="match status" value="1"/>
</dbReference>
<gene>
    <name evidence="15" type="ORF">CAUJ_LOCUS5185</name>
</gene>
<dbReference type="GO" id="GO:0015271">
    <property type="term" value="F:outward rectifier potassium channel activity"/>
    <property type="evidence" value="ECO:0007669"/>
    <property type="project" value="TreeGrafter"/>
</dbReference>
<keyword evidence="2" id="KW-0813">Transport</keyword>
<evidence type="ECO:0000256" key="11">
    <source>
        <dbReference type="ARBA" id="ARBA00034430"/>
    </source>
</evidence>
<keyword evidence="6" id="KW-0630">Potassium</keyword>
<dbReference type="SUPFAM" id="SSF51735">
    <property type="entry name" value="NAD(P)-binding Rossmann-fold domains"/>
    <property type="match status" value="1"/>
</dbReference>
<evidence type="ECO:0000256" key="5">
    <source>
        <dbReference type="ARBA" id="ARBA00022826"/>
    </source>
</evidence>
<feature type="transmembrane region" description="Helical" evidence="13">
    <location>
        <begin position="269"/>
        <end position="287"/>
    </location>
</feature>
<evidence type="ECO:0000256" key="10">
    <source>
        <dbReference type="ARBA" id="ARBA00023303"/>
    </source>
</evidence>
<comment type="caution">
    <text evidence="15">The sequence shown here is derived from an EMBL/GenBank/DDBJ whole genome shotgun (WGS) entry which is preliminary data.</text>
</comment>
<dbReference type="InterPro" id="IPR047871">
    <property type="entry name" value="K_chnl_Slo-like"/>
</dbReference>
<dbReference type="InterPro" id="IPR013099">
    <property type="entry name" value="K_chnl_dom"/>
</dbReference>
<dbReference type="InterPro" id="IPR003929">
    <property type="entry name" value="K_chnl_BK_asu"/>
</dbReference>
<evidence type="ECO:0000256" key="7">
    <source>
        <dbReference type="ARBA" id="ARBA00022989"/>
    </source>
</evidence>
<feature type="transmembrane region" description="Helical" evidence="13">
    <location>
        <begin position="211"/>
        <end position="232"/>
    </location>
</feature>
<dbReference type="InterPro" id="IPR003148">
    <property type="entry name" value="RCK_N"/>
</dbReference>
<keyword evidence="7 13" id="KW-1133">Transmembrane helix</keyword>
<keyword evidence="16" id="KW-1185">Reference proteome</keyword>
<evidence type="ECO:0000256" key="3">
    <source>
        <dbReference type="ARBA" id="ARBA00022538"/>
    </source>
</evidence>
<organism evidence="15 16">
    <name type="scientific">Caenorhabditis auriculariae</name>
    <dbReference type="NCBI Taxonomy" id="2777116"/>
    <lineage>
        <taxon>Eukaryota</taxon>
        <taxon>Metazoa</taxon>
        <taxon>Ecdysozoa</taxon>
        <taxon>Nematoda</taxon>
        <taxon>Chromadorea</taxon>
        <taxon>Rhabditida</taxon>
        <taxon>Rhabditina</taxon>
        <taxon>Rhabditomorpha</taxon>
        <taxon>Rhabditoidea</taxon>
        <taxon>Rhabditidae</taxon>
        <taxon>Peloderinae</taxon>
        <taxon>Caenorhabditis</taxon>
    </lineage>
</organism>
<sequence length="1111" mass="127484">MEEPESEGDDAVVVYKNSYASLANDLPSSSLYDMKRSISQFSQLFRPNNTARMQYGVDTSFKSRLQQYFIENQKSSLRIRMFNVFIKLLSCVFYCVRVLHDDRVYPVPFPYTNNTENDAEVTKYEYLIWVDLDYYTWLAQTIVASISIAETIVVFYLSYSGSVLRLLNNIHFLLELLTSFPFLFTIFFPSYRNLYVPNDLNRSSFINHSALFRQFLLLFSVLLCLLFTGMCSIEHLQRARAKRIDLFTSFYFVMVTFSTVGYGDWYPDYWMSQLCVVILICVALGLIPKQLDEVRMTWTERQKSGSDFGGWGNEENGHVVVTITSLEVAFIRDFLEEFYAHPENQRVQVVLLSPAELDTPMRMLLRIPLWNNRVHYVRGSALRDEDLERAKVLNAKACFILSARNQNKKVVTDEHTILRSWAVKDFAPSVKQYVQVFRPETKMHIEHAEILICEDEFKYALLANNCICPGISTFITLLMHTSRGEEGQKSTEPWHKVYGFHSGNEIYNIKVAESKFFGDFIGKSFSYASFHAHKSYGIGLIAVSPENGSTGVKLNPGLTHTIQADDILYYMGLTNEESLYDFRKDIQQQQRRANVASTIANIGNIAIDVPGTNETRDLSRKKKKRAILQKEKAADEMNLIEVGQPVNSSRRPSIAMVTERHIESSSDSEGEEHCEKCHGVCIQKKLQRTYPQVRTYIGTSNIVCHMMKEKRSMCCLQLNVPCTHKKYTTAFEYRWRNRPIILAADKTSSGMYNLITPLRAYYRPVHDLHPIILLLEMEEEDAVGSTFLDAMAYFPDIFWIKGSISNLDNLLRAGVSLAEHVVVVKETAVIAEEHFADCNTIITVQKIHRMFPKLRVVTELSHATNMRFVQFNPNNAYSLAQSRFEKKERKRGSHMPFMFRLPFAQGGVFSANMLDRLLYQAIIKPYVVSLIRLLLGIDQSGGGGYLTSFVITDEDMWIKNYGRLYQKLCSSVADIPIGIFRTKRMDTKTVSLDLQEQCLNSERDELLRNKDMYEHVKNRMRLLGIRESSTLLEGSESKGTISFVIINPSPDLVLEIGDIVYVIRSPLRKDATSKRVNPRRGLRRSKNVRETMDGNPSAPLPTIVIDNEDLP</sequence>
<keyword evidence="10" id="KW-0407">Ion channel</keyword>
<keyword evidence="4 13" id="KW-0812">Transmembrane</keyword>
<keyword evidence="8" id="KW-0406">Ion transport</keyword>
<dbReference type="Pfam" id="PF22614">
    <property type="entry name" value="Slo-like_RCK"/>
    <property type="match status" value="2"/>
</dbReference>
<dbReference type="FunFam" id="1.10.287.70:FF:000188">
    <property type="entry name" value="SLOwpoke potassium channel family"/>
    <property type="match status" value="1"/>
</dbReference>
<evidence type="ECO:0000313" key="15">
    <source>
        <dbReference type="EMBL" id="CAD6189266.1"/>
    </source>
</evidence>
<evidence type="ECO:0000259" key="14">
    <source>
        <dbReference type="PROSITE" id="PS51201"/>
    </source>
</evidence>
<evidence type="ECO:0000256" key="6">
    <source>
        <dbReference type="ARBA" id="ARBA00022958"/>
    </source>
</evidence>
<feature type="region of interest" description="Disordered" evidence="12">
    <location>
        <begin position="1072"/>
        <end position="1111"/>
    </location>
</feature>
<evidence type="ECO:0000256" key="2">
    <source>
        <dbReference type="ARBA" id="ARBA00022448"/>
    </source>
</evidence>
<name>A0A8S1GZ45_9PELO</name>
<dbReference type="Proteomes" id="UP000835052">
    <property type="component" value="Unassembled WGS sequence"/>
</dbReference>
<evidence type="ECO:0000256" key="4">
    <source>
        <dbReference type="ARBA" id="ARBA00022692"/>
    </source>
</evidence>
<dbReference type="Gene3D" id="3.40.50.720">
    <property type="entry name" value="NAD(P)-binding Rossmann-like Domain"/>
    <property type="match status" value="2"/>
</dbReference>
<dbReference type="FunFam" id="3.40.50.720:FF:000034">
    <property type="entry name" value="Potassium channel subfamily T member 1"/>
    <property type="match status" value="1"/>
</dbReference>
<proteinExistence type="predicted"/>
<evidence type="ECO:0000256" key="13">
    <source>
        <dbReference type="SAM" id="Phobius"/>
    </source>
</evidence>
<evidence type="ECO:0000256" key="12">
    <source>
        <dbReference type="SAM" id="MobiDB-lite"/>
    </source>
</evidence>
<evidence type="ECO:0000313" key="16">
    <source>
        <dbReference type="Proteomes" id="UP000835052"/>
    </source>
</evidence>
<keyword evidence="5" id="KW-0631">Potassium channel</keyword>
<evidence type="ECO:0000256" key="8">
    <source>
        <dbReference type="ARBA" id="ARBA00023065"/>
    </source>
</evidence>
<dbReference type="InterPro" id="IPR036291">
    <property type="entry name" value="NAD(P)-bd_dom_sf"/>
</dbReference>
<dbReference type="Pfam" id="PF07885">
    <property type="entry name" value="Ion_trans_2"/>
    <property type="match status" value="1"/>
</dbReference>
<dbReference type="GO" id="GO:0005228">
    <property type="term" value="F:intracellular sodium-activated potassium channel activity"/>
    <property type="evidence" value="ECO:0007669"/>
    <property type="project" value="TreeGrafter"/>
</dbReference>
<feature type="transmembrane region" description="Helical" evidence="13">
    <location>
        <begin position="170"/>
        <end position="191"/>
    </location>
</feature>
<keyword evidence="9 13" id="KW-0472">Membrane</keyword>
<dbReference type="OrthoDB" id="257992at2759"/>
<dbReference type="Pfam" id="PF03493">
    <property type="entry name" value="BK_channel_a"/>
    <property type="match status" value="1"/>
</dbReference>
<feature type="compositionally biased region" description="Basic residues" evidence="12">
    <location>
        <begin position="1076"/>
        <end position="1086"/>
    </location>
</feature>
<feature type="transmembrane region" description="Helical" evidence="13">
    <location>
        <begin position="244"/>
        <end position="263"/>
    </location>
</feature>
<feature type="transmembrane region" description="Helical" evidence="13">
    <location>
        <begin position="81"/>
        <end position="100"/>
    </location>
</feature>
<feature type="domain" description="RCK N-terminal" evidence="14">
    <location>
        <begin position="316"/>
        <end position="452"/>
    </location>
</feature>
<reference evidence="15" key="1">
    <citation type="submission" date="2020-10" db="EMBL/GenBank/DDBJ databases">
        <authorList>
            <person name="Kikuchi T."/>
        </authorList>
    </citation>
    <scope>NUCLEOTIDE SEQUENCE</scope>
    <source>
        <strain evidence="15">NKZ352</strain>
    </source>
</reference>
<dbReference type="EMBL" id="CAJGYM010000010">
    <property type="protein sequence ID" value="CAD6189266.1"/>
    <property type="molecule type" value="Genomic_DNA"/>
</dbReference>
<dbReference type="PROSITE" id="PS51201">
    <property type="entry name" value="RCK_N"/>
    <property type="match status" value="1"/>
</dbReference>
<comment type="subcellular location">
    <subcellularLocation>
        <location evidence="1">Cell membrane</location>
        <topology evidence="1">Multi-pass membrane protein</topology>
    </subcellularLocation>
</comment>
<dbReference type="AlphaFoldDB" id="A0A8S1GZ45"/>
<dbReference type="Gene3D" id="1.10.287.70">
    <property type="match status" value="1"/>
</dbReference>
<dbReference type="GO" id="GO:0005886">
    <property type="term" value="C:plasma membrane"/>
    <property type="evidence" value="ECO:0007669"/>
    <property type="project" value="UniProtKB-SubCell"/>
</dbReference>
<keyword evidence="3" id="KW-0633">Potassium transport</keyword>
<protein>
    <recommendedName>
        <fullName evidence="14">RCK N-terminal domain-containing protein</fullName>
    </recommendedName>
</protein>